<dbReference type="AlphaFoldDB" id="A0A8J7JAR2"/>
<evidence type="ECO:0000313" key="9">
    <source>
        <dbReference type="Proteomes" id="UP000654482"/>
    </source>
</evidence>
<comment type="caution">
    <text evidence="8">The sequence shown here is derived from an EMBL/GenBank/DDBJ whole genome shotgun (WGS) entry which is preliminary data.</text>
</comment>
<dbReference type="Proteomes" id="UP000654482">
    <property type="component" value="Unassembled WGS sequence"/>
</dbReference>
<dbReference type="InterPro" id="IPR050245">
    <property type="entry name" value="PrsA_foldase"/>
</dbReference>
<evidence type="ECO:0000259" key="7">
    <source>
        <dbReference type="PROSITE" id="PS50198"/>
    </source>
</evidence>
<dbReference type="SUPFAM" id="SSF54534">
    <property type="entry name" value="FKBP-like"/>
    <property type="match status" value="1"/>
</dbReference>
<keyword evidence="5 6" id="KW-0413">Isomerase</keyword>
<dbReference type="PROSITE" id="PS50198">
    <property type="entry name" value="PPIC_PPIASE_2"/>
    <property type="match status" value="1"/>
</dbReference>
<dbReference type="PANTHER" id="PTHR47245:SF1">
    <property type="entry name" value="FOLDASE PROTEIN PRSA"/>
    <property type="match status" value="1"/>
</dbReference>
<feature type="domain" description="PpiC" evidence="7">
    <location>
        <begin position="122"/>
        <end position="214"/>
    </location>
</feature>
<evidence type="ECO:0000256" key="5">
    <source>
        <dbReference type="ARBA" id="ARBA00023235"/>
    </source>
</evidence>
<evidence type="ECO:0000256" key="4">
    <source>
        <dbReference type="ARBA" id="ARBA00023110"/>
    </source>
</evidence>
<evidence type="ECO:0000313" key="8">
    <source>
        <dbReference type="EMBL" id="MBE9116500.1"/>
    </source>
</evidence>
<keyword evidence="9" id="KW-1185">Reference proteome</keyword>
<dbReference type="InterPro" id="IPR027304">
    <property type="entry name" value="Trigger_fact/SurA_dom_sf"/>
</dbReference>
<dbReference type="InterPro" id="IPR000297">
    <property type="entry name" value="PPIase_PpiC"/>
</dbReference>
<evidence type="ECO:0000256" key="6">
    <source>
        <dbReference type="PROSITE-ProRule" id="PRU00278"/>
    </source>
</evidence>
<evidence type="ECO:0000256" key="3">
    <source>
        <dbReference type="ARBA" id="ARBA00022729"/>
    </source>
</evidence>
<protein>
    <recommendedName>
        <fullName evidence="2">peptidylprolyl isomerase</fullName>
        <ecNumber evidence="2">5.2.1.8</ecNumber>
    </recommendedName>
</protein>
<dbReference type="PANTHER" id="PTHR47245">
    <property type="entry name" value="PEPTIDYLPROLYL ISOMERASE"/>
    <property type="match status" value="1"/>
</dbReference>
<reference evidence="8" key="1">
    <citation type="submission" date="2020-10" db="EMBL/GenBank/DDBJ databases">
        <authorList>
            <person name="Castelo-Branco R."/>
            <person name="Eusebio N."/>
            <person name="Adriana R."/>
            <person name="Vieira A."/>
            <person name="Brugerolle De Fraissinette N."/>
            <person name="Rezende De Castro R."/>
            <person name="Schneider M.P."/>
            <person name="Vasconcelos V."/>
            <person name="Leao P.N."/>
        </authorList>
    </citation>
    <scope>NUCLEOTIDE SEQUENCE</scope>
    <source>
        <strain evidence="8">LEGE 07157</strain>
    </source>
</reference>
<comment type="catalytic activity">
    <reaction evidence="1">
        <text>[protein]-peptidylproline (omega=180) = [protein]-peptidylproline (omega=0)</text>
        <dbReference type="Rhea" id="RHEA:16237"/>
        <dbReference type="Rhea" id="RHEA-COMP:10747"/>
        <dbReference type="Rhea" id="RHEA-COMP:10748"/>
        <dbReference type="ChEBI" id="CHEBI:83833"/>
        <dbReference type="ChEBI" id="CHEBI:83834"/>
        <dbReference type="EC" id="5.2.1.8"/>
    </reaction>
</comment>
<dbReference type="EC" id="5.2.1.8" evidence="2"/>
<dbReference type="Gene3D" id="3.10.50.40">
    <property type="match status" value="1"/>
</dbReference>
<keyword evidence="3" id="KW-0732">Signal</keyword>
<dbReference type="EMBL" id="JADEWZ010000015">
    <property type="protein sequence ID" value="MBE9116500.1"/>
    <property type="molecule type" value="Genomic_DNA"/>
</dbReference>
<organism evidence="8 9">
    <name type="scientific">Lusitaniella coriacea LEGE 07157</name>
    <dbReference type="NCBI Taxonomy" id="945747"/>
    <lineage>
        <taxon>Bacteria</taxon>
        <taxon>Bacillati</taxon>
        <taxon>Cyanobacteriota</taxon>
        <taxon>Cyanophyceae</taxon>
        <taxon>Spirulinales</taxon>
        <taxon>Lusitaniellaceae</taxon>
        <taxon>Lusitaniella</taxon>
    </lineage>
</organism>
<dbReference type="SUPFAM" id="SSF109998">
    <property type="entry name" value="Triger factor/SurA peptide-binding domain-like"/>
    <property type="match status" value="1"/>
</dbReference>
<dbReference type="Pfam" id="PF00639">
    <property type="entry name" value="Rotamase"/>
    <property type="match status" value="1"/>
</dbReference>
<dbReference type="RefSeq" id="WP_194029594.1">
    <property type="nucleotide sequence ID" value="NZ_JADEWZ010000015.1"/>
</dbReference>
<evidence type="ECO:0000256" key="1">
    <source>
        <dbReference type="ARBA" id="ARBA00000971"/>
    </source>
</evidence>
<gene>
    <name evidence="8" type="ORF">IQ249_11370</name>
</gene>
<dbReference type="GO" id="GO:0003755">
    <property type="term" value="F:peptidyl-prolyl cis-trans isomerase activity"/>
    <property type="evidence" value="ECO:0007669"/>
    <property type="project" value="UniProtKB-KW"/>
</dbReference>
<keyword evidence="4 6" id="KW-0697">Rotamase</keyword>
<dbReference type="InterPro" id="IPR046357">
    <property type="entry name" value="PPIase_dom_sf"/>
</dbReference>
<proteinExistence type="predicted"/>
<sequence length="245" mass="28013">MTAHTLSQVQGQVCIADRVFNAEEVVALMEKHQLMPHLTREVIIDRAIEAISVTPKEIAFAYSNFFAQRRLSPPELQQFWLQQQGLSQAQLQQKLMRDLKIHKFKQENWGSQLPGYFLQRKTDLDRVVYSLVRTNSLMIAQELYFRIQAGEASFAEISRQYSIGSESQTNGIVGPVELSRLDPTLAGILAKSYVGKLLPPVQLGEWIVIIRLEEQMLAQLDSAMEQRLLDELFEQWVGESVNSHQ</sequence>
<name>A0A8J7JAR2_9CYAN</name>
<accession>A0A8J7JAR2</accession>
<evidence type="ECO:0000256" key="2">
    <source>
        <dbReference type="ARBA" id="ARBA00013194"/>
    </source>
</evidence>